<proteinExistence type="predicted"/>
<feature type="transmembrane region" description="Helical" evidence="5">
    <location>
        <begin position="545"/>
        <end position="570"/>
    </location>
</feature>
<feature type="chain" id="PRO_5043272916" evidence="6">
    <location>
        <begin position="22"/>
        <end position="614"/>
    </location>
</feature>
<feature type="transmembrane region" description="Helical" evidence="5">
    <location>
        <begin position="302"/>
        <end position="323"/>
    </location>
</feature>
<feature type="domain" description="Neurotransmitter-gated ion-channel ligand-binding" evidence="7">
    <location>
        <begin position="47"/>
        <end position="139"/>
    </location>
</feature>
<dbReference type="Pfam" id="PF02931">
    <property type="entry name" value="Neur_chan_LBD"/>
    <property type="match status" value="1"/>
</dbReference>
<feature type="signal peptide" evidence="6">
    <location>
        <begin position="1"/>
        <end position="21"/>
    </location>
</feature>
<evidence type="ECO:0000313" key="10">
    <source>
        <dbReference type="EMBL" id="CAL1169319.1"/>
    </source>
</evidence>
<protein>
    <submittedName>
        <fullName evidence="11">Acetylcholine receptor subunit alpha-type acr-16</fullName>
    </submittedName>
</protein>
<evidence type="ECO:0000313" key="12">
    <source>
        <dbReference type="Proteomes" id="UP001152797"/>
    </source>
</evidence>
<dbReference type="InterPro" id="IPR006202">
    <property type="entry name" value="Neur_chan_lig-bd"/>
</dbReference>
<dbReference type="GO" id="GO:0005230">
    <property type="term" value="F:extracellular ligand-gated monoatomic ion channel activity"/>
    <property type="evidence" value="ECO:0007669"/>
    <property type="project" value="InterPro"/>
</dbReference>
<dbReference type="InterPro" id="IPR036719">
    <property type="entry name" value="Neuro-gated_channel_TM_sf"/>
</dbReference>
<dbReference type="AlphaFoldDB" id="A0A9P1GLI9"/>
<dbReference type="SUPFAM" id="SSF47473">
    <property type="entry name" value="EF-hand"/>
    <property type="match status" value="1"/>
</dbReference>
<name>A0A9P1GLI9_9DINO</name>
<keyword evidence="4 5" id="KW-0472">Membrane</keyword>
<keyword evidence="3 5" id="KW-1133">Transmembrane helix</keyword>
<dbReference type="Proteomes" id="UP001152797">
    <property type="component" value="Unassembled WGS sequence"/>
</dbReference>
<evidence type="ECO:0000259" key="8">
    <source>
        <dbReference type="Pfam" id="PF02932"/>
    </source>
</evidence>
<feature type="transmembrane region" description="Helical" evidence="5">
    <location>
        <begin position="507"/>
        <end position="525"/>
    </location>
</feature>
<evidence type="ECO:0000313" key="9">
    <source>
        <dbReference type="EMBL" id="CAI4015944.1"/>
    </source>
</evidence>
<dbReference type="OrthoDB" id="5975154at2759"/>
<keyword evidence="2 5" id="KW-0812">Transmembrane</keyword>
<dbReference type="EMBL" id="CAMXCT020006558">
    <property type="protein sequence ID" value="CAL1169319.1"/>
    <property type="molecule type" value="Genomic_DNA"/>
</dbReference>
<evidence type="ECO:0000256" key="3">
    <source>
        <dbReference type="ARBA" id="ARBA00022989"/>
    </source>
</evidence>
<comment type="subcellular location">
    <subcellularLocation>
        <location evidence="1">Membrane</location>
        <topology evidence="1">Multi-pass membrane protein</topology>
    </subcellularLocation>
</comment>
<dbReference type="GO" id="GO:0016020">
    <property type="term" value="C:membrane"/>
    <property type="evidence" value="ECO:0007669"/>
    <property type="project" value="UniProtKB-SubCell"/>
</dbReference>
<dbReference type="Gene3D" id="2.70.170.10">
    <property type="entry name" value="Neurotransmitter-gated ion-channel ligand-binding domain"/>
    <property type="match status" value="1"/>
</dbReference>
<evidence type="ECO:0000256" key="1">
    <source>
        <dbReference type="ARBA" id="ARBA00004141"/>
    </source>
</evidence>
<organism evidence="9">
    <name type="scientific">Cladocopium goreaui</name>
    <dbReference type="NCBI Taxonomy" id="2562237"/>
    <lineage>
        <taxon>Eukaryota</taxon>
        <taxon>Sar</taxon>
        <taxon>Alveolata</taxon>
        <taxon>Dinophyceae</taxon>
        <taxon>Suessiales</taxon>
        <taxon>Symbiodiniaceae</taxon>
        <taxon>Cladocopium</taxon>
    </lineage>
</organism>
<comment type="caution">
    <text evidence="9">The sequence shown here is derived from an EMBL/GenBank/DDBJ whole genome shotgun (WGS) entry which is preliminary data.</text>
</comment>
<gene>
    <name evidence="9" type="ORF">C1SCF055_LOCUS40731</name>
</gene>
<dbReference type="InterPro" id="IPR038050">
    <property type="entry name" value="Neuro_actylchol_rec"/>
</dbReference>
<feature type="transmembrane region" description="Helical" evidence="5">
    <location>
        <begin position="236"/>
        <end position="259"/>
    </location>
</feature>
<feature type="transmembrane region" description="Helical" evidence="5">
    <location>
        <begin position="271"/>
        <end position="296"/>
    </location>
</feature>
<sequence length="614" mass="70120">MALQSIRLLLWLLALWRNAALEQSYTEYATLLRAHLMNGLDAAVPPKSVRTVDYSQAGTEVRMSIRFFKVQGVSASEGQMRLKVWVRMTWSDLRLAWDPAAFGNVTETTFRAVGSSDLEGTEIWVPDIQLYNSNEGNQATLEGANPMFTGLVAFPFDRLKCAMEWGGWSLSDGLQGINLTDVGYVFLTNEDTAGASYQEYGIRSVDVSLKQTFYDALPNQPWTIVKYTVELERATFYYGTLILFPTILITYLSFGVFFMSHEVGERLSFGITLLLVVEVMRTSVAAFVPICGELLWIDLFMLVNSIFCCLSLLETMLVLFFAFHTDEHLLPDWLAWLAPWLFCGSEAERRALKVVESQAGQVYRRISKGILQPGKSSFRSLEQLQEQEHLSESDTAKLIFFENLFYMLDSDSNGLIAMEDASVMLSFVNLSRSRDDLEKILTAHFSEHHRLNCADFVEICVEIMWNLPFEEIRMGAENYNSSYMRFTKLCASYWLTWSKTVDRWCRFWLPMCFTVALGILFNLELQDEYATNPAAEMFQGFGPSYMTVAGVFRSLIMPFFAVICILAWLYMRKQAQKQKITKEVTPEPDLKPIVPRWSVQQAKVTPAVMEDVED</sequence>
<dbReference type="GO" id="GO:0004888">
    <property type="term" value="F:transmembrane signaling receptor activity"/>
    <property type="evidence" value="ECO:0007669"/>
    <property type="project" value="InterPro"/>
</dbReference>
<dbReference type="Gene3D" id="1.20.58.390">
    <property type="entry name" value="Neurotransmitter-gated ion-channel transmembrane domain"/>
    <property type="match status" value="1"/>
</dbReference>
<reference evidence="9" key="1">
    <citation type="submission" date="2022-10" db="EMBL/GenBank/DDBJ databases">
        <authorList>
            <person name="Chen Y."/>
            <person name="Dougan E. K."/>
            <person name="Chan C."/>
            <person name="Rhodes N."/>
            <person name="Thang M."/>
        </authorList>
    </citation>
    <scope>NUCLEOTIDE SEQUENCE</scope>
</reference>
<dbReference type="Pfam" id="PF02932">
    <property type="entry name" value="Neur_chan_memb"/>
    <property type="match status" value="1"/>
</dbReference>
<keyword evidence="12" id="KW-1185">Reference proteome</keyword>
<evidence type="ECO:0000259" key="7">
    <source>
        <dbReference type="Pfam" id="PF02931"/>
    </source>
</evidence>
<accession>A0A9P1GLI9</accession>
<evidence type="ECO:0000256" key="5">
    <source>
        <dbReference type="SAM" id="Phobius"/>
    </source>
</evidence>
<dbReference type="InterPro" id="IPR006029">
    <property type="entry name" value="Neurotrans-gated_channel_TM"/>
</dbReference>
<dbReference type="CDD" id="cd19051">
    <property type="entry name" value="LGIC_TM_cation"/>
    <property type="match status" value="1"/>
</dbReference>
<dbReference type="InterPro" id="IPR006201">
    <property type="entry name" value="Neur_channel"/>
</dbReference>
<dbReference type="InterPro" id="IPR011992">
    <property type="entry name" value="EF-hand-dom_pair"/>
</dbReference>
<dbReference type="SUPFAM" id="SSF63712">
    <property type="entry name" value="Nicotinic receptor ligand binding domain-like"/>
    <property type="match status" value="1"/>
</dbReference>
<evidence type="ECO:0000256" key="4">
    <source>
        <dbReference type="ARBA" id="ARBA00023136"/>
    </source>
</evidence>
<feature type="domain" description="Neurotransmitter-gated ion-channel transmembrane" evidence="8">
    <location>
        <begin position="242"/>
        <end position="334"/>
    </location>
</feature>
<dbReference type="SUPFAM" id="SSF90112">
    <property type="entry name" value="Neurotransmitter-gated ion-channel transmembrane pore"/>
    <property type="match status" value="1"/>
</dbReference>
<dbReference type="CDD" id="cd18989">
    <property type="entry name" value="LGIC_ECD_cation"/>
    <property type="match status" value="1"/>
</dbReference>
<dbReference type="EMBL" id="CAMXCT030006558">
    <property type="protein sequence ID" value="CAL4803256.1"/>
    <property type="molecule type" value="Genomic_DNA"/>
</dbReference>
<evidence type="ECO:0000256" key="6">
    <source>
        <dbReference type="SAM" id="SignalP"/>
    </source>
</evidence>
<dbReference type="EMBL" id="CAMXCT010006558">
    <property type="protein sequence ID" value="CAI4015944.1"/>
    <property type="molecule type" value="Genomic_DNA"/>
</dbReference>
<evidence type="ECO:0000256" key="2">
    <source>
        <dbReference type="ARBA" id="ARBA00022692"/>
    </source>
</evidence>
<keyword evidence="6" id="KW-0732">Signal</keyword>
<keyword evidence="11" id="KW-0675">Receptor</keyword>
<reference evidence="10" key="2">
    <citation type="submission" date="2024-04" db="EMBL/GenBank/DDBJ databases">
        <authorList>
            <person name="Chen Y."/>
            <person name="Shah S."/>
            <person name="Dougan E. K."/>
            <person name="Thang M."/>
            <person name="Chan C."/>
        </authorList>
    </citation>
    <scope>NUCLEOTIDE SEQUENCE [LARGE SCALE GENOMIC DNA]</scope>
</reference>
<evidence type="ECO:0000313" key="11">
    <source>
        <dbReference type="EMBL" id="CAL4803256.1"/>
    </source>
</evidence>
<dbReference type="InterPro" id="IPR036734">
    <property type="entry name" value="Neur_chan_lig-bd_sf"/>
</dbReference>
<dbReference type="PANTHER" id="PTHR18945">
    <property type="entry name" value="NEUROTRANSMITTER GATED ION CHANNEL"/>
    <property type="match status" value="1"/>
</dbReference>